<evidence type="ECO:0000256" key="14">
    <source>
        <dbReference type="SAM" id="MobiDB-lite"/>
    </source>
</evidence>
<evidence type="ECO:0000313" key="18">
    <source>
        <dbReference type="RefSeq" id="XP_015181347.1"/>
    </source>
</evidence>
<dbReference type="SMART" id="SM01117">
    <property type="entry name" value="Cyt-b5"/>
    <property type="match status" value="1"/>
</dbReference>
<feature type="compositionally biased region" description="Low complexity" evidence="14">
    <location>
        <begin position="102"/>
        <end position="114"/>
    </location>
</feature>
<comment type="subcellular location">
    <subcellularLocation>
        <location evidence="1">Endoplasmic reticulum membrane</location>
        <topology evidence="1">Single-pass membrane protein</topology>
        <orientation evidence="1">Cytoplasmic side</orientation>
    </subcellularLocation>
    <subcellularLocation>
        <location evidence="11">Microsome membrane</location>
        <topology evidence="11">Single-pass membrane protein</topology>
        <orientation evidence="11">Cytoplasmic side</orientation>
    </subcellularLocation>
</comment>
<dbReference type="PRINTS" id="PR00363">
    <property type="entry name" value="CYTOCHROMEB5"/>
</dbReference>
<keyword evidence="8" id="KW-0249">Electron transport</keyword>
<feature type="compositionally biased region" description="Basic and acidic residues" evidence="14">
    <location>
        <begin position="90"/>
        <end position="101"/>
    </location>
</feature>
<keyword evidence="2" id="KW-0813">Transport</keyword>
<feature type="region of interest" description="Disordered" evidence="14">
    <location>
        <begin position="84"/>
        <end position="114"/>
    </location>
</feature>
<keyword evidence="9" id="KW-0408">Iron</keyword>
<dbReference type="SUPFAM" id="SSF55856">
    <property type="entry name" value="Cytochrome b5-like heme/steroid binding domain"/>
    <property type="match status" value="1"/>
</dbReference>
<dbReference type="InterPro" id="IPR036400">
    <property type="entry name" value="Cyt_B5-like_heme/steroid_sf"/>
</dbReference>
<evidence type="ECO:0000256" key="4">
    <source>
        <dbReference type="ARBA" id="ARBA00022692"/>
    </source>
</evidence>
<keyword evidence="6" id="KW-0256">Endoplasmic reticulum</keyword>
<keyword evidence="3" id="KW-0349">Heme</keyword>
<evidence type="ECO:0000256" key="2">
    <source>
        <dbReference type="ARBA" id="ARBA00022448"/>
    </source>
</evidence>
<dbReference type="RefSeq" id="XP_015181348.1">
    <property type="nucleotide sequence ID" value="XM_015325862.1"/>
</dbReference>
<dbReference type="PROSITE" id="PS50255">
    <property type="entry name" value="CYTOCHROME_B5_2"/>
    <property type="match status" value="1"/>
</dbReference>
<keyword evidence="17" id="KW-1185">Reference proteome</keyword>
<proteinExistence type="inferred from homology"/>
<comment type="similarity">
    <text evidence="12">Belongs to the cytochrome b5 family.</text>
</comment>
<dbReference type="PANTHER" id="PTHR19359:SF150">
    <property type="entry name" value="CYTOCHROME B5"/>
    <property type="match status" value="1"/>
</dbReference>
<evidence type="ECO:0000256" key="7">
    <source>
        <dbReference type="ARBA" id="ARBA00022848"/>
    </source>
</evidence>
<dbReference type="Gene3D" id="3.10.120.10">
    <property type="entry name" value="Cytochrome b5-like heme/steroid binding domain"/>
    <property type="match status" value="1"/>
</dbReference>
<dbReference type="InterPro" id="IPR001199">
    <property type="entry name" value="Cyt_B5-like_heme/steroid-bd"/>
</dbReference>
<dbReference type="Proteomes" id="UP000694924">
    <property type="component" value="Unplaced"/>
</dbReference>
<name>A0ABM1IMB0_POLDO</name>
<keyword evidence="7" id="KW-0492">Microsome</keyword>
<feature type="domain" description="Cytochrome b5 heme-binding" evidence="16">
    <location>
        <begin position="12"/>
        <end position="88"/>
    </location>
</feature>
<gene>
    <name evidence="18 19" type="primary">LOC107068984</name>
</gene>
<evidence type="ECO:0000256" key="11">
    <source>
        <dbReference type="ARBA" id="ARBA00037877"/>
    </source>
</evidence>
<evidence type="ECO:0000256" key="13">
    <source>
        <dbReference type="ARBA" id="ARBA00039806"/>
    </source>
</evidence>
<dbReference type="InterPro" id="IPR050668">
    <property type="entry name" value="Cytochrome_b5"/>
</dbReference>
<protein>
    <recommendedName>
        <fullName evidence="13">Cytochrome b5</fullName>
    </recommendedName>
</protein>
<evidence type="ECO:0000256" key="3">
    <source>
        <dbReference type="ARBA" id="ARBA00022617"/>
    </source>
</evidence>
<evidence type="ECO:0000256" key="15">
    <source>
        <dbReference type="SAM" id="Phobius"/>
    </source>
</evidence>
<accession>A0ABM1IMB0</accession>
<reference evidence="18 19" key="1">
    <citation type="submission" date="2025-05" db="UniProtKB">
        <authorList>
            <consortium name="RefSeq"/>
        </authorList>
    </citation>
    <scope>IDENTIFICATION</scope>
    <source>
        <tissue evidence="18 19">Whole body</tissue>
    </source>
</reference>
<evidence type="ECO:0000259" key="16">
    <source>
        <dbReference type="PROSITE" id="PS50255"/>
    </source>
</evidence>
<evidence type="ECO:0000256" key="6">
    <source>
        <dbReference type="ARBA" id="ARBA00022824"/>
    </source>
</evidence>
<keyword evidence="15" id="KW-1133">Transmembrane helix</keyword>
<dbReference type="RefSeq" id="XP_015181347.1">
    <property type="nucleotide sequence ID" value="XM_015325861.1"/>
</dbReference>
<keyword evidence="5" id="KW-0479">Metal-binding</keyword>
<evidence type="ECO:0000256" key="8">
    <source>
        <dbReference type="ARBA" id="ARBA00022982"/>
    </source>
</evidence>
<evidence type="ECO:0000256" key="9">
    <source>
        <dbReference type="ARBA" id="ARBA00023004"/>
    </source>
</evidence>
<keyword evidence="10 15" id="KW-0472">Membrane</keyword>
<evidence type="ECO:0000256" key="12">
    <source>
        <dbReference type="ARBA" id="ARBA00038168"/>
    </source>
</evidence>
<feature type="transmembrane region" description="Helical" evidence="15">
    <location>
        <begin position="119"/>
        <end position="137"/>
    </location>
</feature>
<dbReference type="PANTHER" id="PTHR19359">
    <property type="entry name" value="CYTOCHROME B5"/>
    <property type="match status" value="1"/>
</dbReference>
<organism evidence="17 18">
    <name type="scientific">Polistes dominula</name>
    <name type="common">European paper wasp</name>
    <name type="synonym">Vespa dominula</name>
    <dbReference type="NCBI Taxonomy" id="743375"/>
    <lineage>
        <taxon>Eukaryota</taxon>
        <taxon>Metazoa</taxon>
        <taxon>Ecdysozoa</taxon>
        <taxon>Arthropoda</taxon>
        <taxon>Hexapoda</taxon>
        <taxon>Insecta</taxon>
        <taxon>Pterygota</taxon>
        <taxon>Neoptera</taxon>
        <taxon>Endopterygota</taxon>
        <taxon>Hymenoptera</taxon>
        <taxon>Apocrita</taxon>
        <taxon>Aculeata</taxon>
        <taxon>Vespoidea</taxon>
        <taxon>Vespidae</taxon>
        <taxon>Polistinae</taxon>
        <taxon>Polistini</taxon>
        <taxon>Polistes</taxon>
    </lineage>
</organism>
<evidence type="ECO:0000256" key="1">
    <source>
        <dbReference type="ARBA" id="ARBA00004131"/>
    </source>
</evidence>
<evidence type="ECO:0000256" key="10">
    <source>
        <dbReference type="ARBA" id="ARBA00023136"/>
    </source>
</evidence>
<keyword evidence="4 15" id="KW-0812">Transmembrane</keyword>
<evidence type="ECO:0000313" key="19">
    <source>
        <dbReference type="RefSeq" id="XP_015181348.1"/>
    </source>
</evidence>
<sequence>MASENDTGASTVKYYTRAEVEKYNTAQSAWIIIHDKVYDVTNFVKQHPGGEEVVLEHAGKDGTEPFEDIGHSSDARAMMEPYKIGELVEEERTKNNKKKQDSANGTSNGDSSSGSWKSWLIPVLLGLLATVVYRYFISAH</sequence>
<dbReference type="GeneID" id="107068984"/>
<evidence type="ECO:0000313" key="17">
    <source>
        <dbReference type="Proteomes" id="UP000694924"/>
    </source>
</evidence>
<evidence type="ECO:0000256" key="5">
    <source>
        <dbReference type="ARBA" id="ARBA00022723"/>
    </source>
</evidence>
<dbReference type="Pfam" id="PF00173">
    <property type="entry name" value="Cyt-b5"/>
    <property type="match status" value="1"/>
</dbReference>